<dbReference type="Proteomes" id="UP001501285">
    <property type="component" value="Unassembled WGS sequence"/>
</dbReference>
<evidence type="ECO:0000259" key="4">
    <source>
        <dbReference type="Pfam" id="PF00127"/>
    </source>
</evidence>
<feature type="signal peptide" evidence="3">
    <location>
        <begin position="1"/>
        <end position="32"/>
    </location>
</feature>
<keyword evidence="3" id="KW-0732">Signal</keyword>
<organism evidence="5 6">
    <name type="scientific">Terrabacter terrae</name>
    <dbReference type="NCBI Taxonomy" id="318434"/>
    <lineage>
        <taxon>Bacteria</taxon>
        <taxon>Bacillati</taxon>
        <taxon>Actinomycetota</taxon>
        <taxon>Actinomycetes</taxon>
        <taxon>Micrococcales</taxon>
        <taxon>Intrasporangiaceae</taxon>
        <taxon>Terrabacter</taxon>
    </lineage>
</organism>
<gene>
    <name evidence="5" type="ORF">GCM10009740_12120</name>
</gene>
<protein>
    <recommendedName>
        <fullName evidence="4">Blue (type 1) copper domain-containing protein</fullName>
    </recommendedName>
</protein>
<dbReference type="EMBL" id="BAAANB010000003">
    <property type="protein sequence ID" value="GAA2024194.1"/>
    <property type="molecule type" value="Genomic_DNA"/>
</dbReference>
<name>A0ABN2TX44_9MICO</name>
<dbReference type="InterPro" id="IPR000923">
    <property type="entry name" value="BlueCu_1"/>
</dbReference>
<evidence type="ECO:0000256" key="2">
    <source>
        <dbReference type="ARBA" id="ARBA00023008"/>
    </source>
</evidence>
<feature type="domain" description="Blue (type 1) copper" evidence="4">
    <location>
        <begin position="62"/>
        <end position="173"/>
    </location>
</feature>
<keyword evidence="2" id="KW-0186">Copper</keyword>
<feature type="chain" id="PRO_5045904497" description="Blue (type 1) copper domain-containing protein" evidence="3">
    <location>
        <begin position="33"/>
        <end position="324"/>
    </location>
</feature>
<dbReference type="PANTHER" id="PTHR36507">
    <property type="entry name" value="BLL1555 PROTEIN"/>
    <property type="match status" value="1"/>
</dbReference>
<sequence length="324" mass="35595">MRTTHLTHRIRFMVAAACAAALSLFMLPAVSAQGTMTQTATSTQRDTRTWHVRVGEETAHQAIQGMAFLPGTIWINAGDRITWTANSGEIHTVTFLATGQSLKPFDPFDPNQLRPRGGSHYDGRSYYNSGIMSSDEAPVLPAWRSYTLTFDKTGTFTYWCLVHGVMMKGVVHVRPEGTSYPFSQGQYDRRSALHAQRIFADGWRLWVSTALRATSRTSFFGADDGVAMVMRFIRPTSRVRVGQTVTWRNVGMAAPHTVTFGPERANIFVPYGDPTHFSGGQLNSGIVTPGGSFTVRFTKAGTYPYICALHDNLGMVGTVIVSGA</sequence>
<dbReference type="PANTHER" id="PTHR36507:SF1">
    <property type="entry name" value="BLL1555 PROTEIN"/>
    <property type="match status" value="1"/>
</dbReference>
<evidence type="ECO:0000313" key="6">
    <source>
        <dbReference type="Proteomes" id="UP001501285"/>
    </source>
</evidence>
<dbReference type="Pfam" id="PF00127">
    <property type="entry name" value="Copper-bind"/>
    <property type="match status" value="2"/>
</dbReference>
<evidence type="ECO:0000313" key="5">
    <source>
        <dbReference type="EMBL" id="GAA2024194.1"/>
    </source>
</evidence>
<evidence type="ECO:0000256" key="3">
    <source>
        <dbReference type="SAM" id="SignalP"/>
    </source>
</evidence>
<comment type="caution">
    <text evidence="5">The sequence shown here is derived from an EMBL/GenBank/DDBJ whole genome shotgun (WGS) entry which is preliminary data.</text>
</comment>
<feature type="domain" description="Blue (type 1) copper" evidence="4">
    <location>
        <begin position="229"/>
        <end position="321"/>
    </location>
</feature>
<evidence type="ECO:0000256" key="1">
    <source>
        <dbReference type="ARBA" id="ARBA00022723"/>
    </source>
</evidence>
<dbReference type="Gene3D" id="2.60.40.420">
    <property type="entry name" value="Cupredoxins - blue copper proteins"/>
    <property type="match status" value="2"/>
</dbReference>
<accession>A0ABN2TX44</accession>
<dbReference type="InterPro" id="IPR052721">
    <property type="entry name" value="ET_Amicyanin"/>
</dbReference>
<reference evidence="5 6" key="1">
    <citation type="journal article" date="2019" name="Int. J. Syst. Evol. Microbiol.">
        <title>The Global Catalogue of Microorganisms (GCM) 10K type strain sequencing project: providing services to taxonomists for standard genome sequencing and annotation.</title>
        <authorList>
            <consortium name="The Broad Institute Genomics Platform"/>
            <consortium name="The Broad Institute Genome Sequencing Center for Infectious Disease"/>
            <person name="Wu L."/>
            <person name="Ma J."/>
        </authorList>
    </citation>
    <scope>NUCLEOTIDE SEQUENCE [LARGE SCALE GENOMIC DNA]</scope>
    <source>
        <strain evidence="5 6">JCM 14283</strain>
    </source>
</reference>
<dbReference type="RefSeq" id="WP_343989041.1">
    <property type="nucleotide sequence ID" value="NZ_BAAANB010000003.1"/>
</dbReference>
<keyword evidence="1" id="KW-0479">Metal-binding</keyword>
<dbReference type="SUPFAM" id="SSF49503">
    <property type="entry name" value="Cupredoxins"/>
    <property type="match status" value="2"/>
</dbReference>
<proteinExistence type="predicted"/>
<keyword evidence="6" id="KW-1185">Reference proteome</keyword>
<dbReference type="InterPro" id="IPR008972">
    <property type="entry name" value="Cupredoxin"/>
</dbReference>